<comment type="subcellular location">
    <subcellularLocation>
        <location evidence="1">Cell membrane</location>
        <topology evidence="1">Multi-pass membrane protein</topology>
    </subcellularLocation>
</comment>
<sequence>MVGTTLSGWLSDRLDNRVLLFWYYGLRGLSLIFLPYALNSGYTMLLIFSVFYGLDWIATVPPTVKITSDLFGREQAGMVFGWILVAHQIGASTATYGAGLMRQWLGSYSVPFVTAGFLCLFAAIMAMRIVKSGKATHIVEAKA</sequence>
<gene>
    <name evidence="8" type="ORF">PBOR_17310</name>
</gene>
<feature type="transmembrane region" description="Helical" evidence="6">
    <location>
        <begin position="20"/>
        <end position="38"/>
    </location>
</feature>
<dbReference type="InterPro" id="IPR036259">
    <property type="entry name" value="MFS_trans_sf"/>
</dbReference>
<evidence type="ECO:0000313" key="9">
    <source>
        <dbReference type="Proteomes" id="UP000029518"/>
    </source>
</evidence>
<keyword evidence="5 6" id="KW-0472">Membrane</keyword>
<evidence type="ECO:0000256" key="5">
    <source>
        <dbReference type="ARBA" id="ARBA00023136"/>
    </source>
</evidence>
<evidence type="ECO:0000259" key="7">
    <source>
        <dbReference type="PROSITE" id="PS50850"/>
    </source>
</evidence>
<proteinExistence type="predicted"/>
<keyword evidence="3 6" id="KW-0812">Transmembrane</keyword>
<dbReference type="GO" id="GO:0022857">
    <property type="term" value="F:transmembrane transporter activity"/>
    <property type="evidence" value="ECO:0007669"/>
    <property type="project" value="InterPro"/>
</dbReference>
<evidence type="ECO:0000313" key="8">
    <source>
        <dbReference type="EMBL" id="AIQ58500.1"/>
    </source>
</evidence>
<accession>A0A089LEJ0</accession>
<evidence type="ECO:0000256" key="3">
    <source>
        <dbReference type="ARBA" id="ARBA00022692"/>
    </source>
</evidence>
<dbReference type="Proteomes" id="UP000029518">
    <property type="component" value="Chromosome"/>
</dbReference>
<dbReference type="EMBL" id="CP009285">
    <property type="protein sequence ID" value="AIQ58500.1"/>
    <property type="molecule type" value="Genomic_DNA"/>
</dbReference>
<dbReference type="HOGENOM" id="CLU_150634_0_0_9"/>
<name>A0A089LEJ0_PAEBO</name>
<dbReference type="Pfam" id="PF07690">
    <property type="entry name" value="MFS_1"/>
    <property type="match status" value="1"/>
</dbReference>
<organism evidence="8 9">
    <name type="scientific">Paenibacillus borealis</name>
    <dbReference type="NCBI Taxonomy" id="160799"/>
    <lineage>
        <taxon>Bacteria</taxon>
        <taxon>Bacillati</taxon>
        <taxon>Bacillota</taxon>
        <taxon>Bacilli</taxon>
        <taxon>Bacillales</taxon>
        <taxon>Paenibacillaceae</taxon>
        <taxon>Paenibacillus</taxon>
    </lineage>
</organism>
<dbReference type="InterPro" id="IPR011701">
    <property type="entry name" value="MFS"/>
</dbReference>
<dbReference type="KEGG" id="pbd:PBOR_17310"/>
<dbReference type="AlphaFoldDB" id="A0A089LEJ0"/>
<feature type="transmembrane region" description="Helical" evidence="6">
    <location>
        <begin position="44"/>
        <end position="64"/>
    </location>
</feature>
<protein>
    <recommendedName>
        <fullName evidence="7">Major facilitator superfamily (MFS) profile domain-containing protein</fullName>
    </recommendedName>
</protein>
<keyword evidence="9" id="KW-1185">Reference proteome</keyword>
<dbReference type="GO" id="GO:0005886">
    <property type="term" value="C:plasma membrane"/>
    <property type="evidence" value="ECO:0007669"/>
    <property type="project" value="UniProtKB-SubCell"/>
</dbReference>
<feature type="domain" description="Major facilitator superfamily (MFS) profile" evidence="7">
    <location>
        <begin position="1"/>
        <end position="134"/>
    </location>
</feature>
<dbReference type="SUPFAM" id="SSF103473">
    <property type="entry name" value="MFS general substrate transporter"/>
    <property type="match status" value="1"/>
</dbReference>
<feature type="transmembrane region" description="Helical" evidence="6">
    <location>
        <begin position="76"/>
        <end position="96"/>
    </location>
</feature>
<keyword evidence="4 6" id="KW-1133">Transmembrane helix</keyword>
<keyword evidence="2" id="KW-0813">Transport</keyword>
<evidence type="ECO:0000256" key="1">
    <source>
        <dbReference type="ARBA" id="ARBA00004651"/>
    </source>
</evidence>
<evidence type="ECO:0000256" key="4">
    <source>
        <dbReference type="ARBA" id="ARBA00022989"/>
    </source>
</evidence>
<dbReference type="PROSITE" id="PS50850">
    <property type="entry name" value="MFS"/>
    <property type="match status" value="1"/>
</dbReference>
<evidence type="ECO:0000256" key="2">
    <source>
        <dbReference type="ARBA" id="ARBA00022448"/>
    </source>
</evidence>
<dbReference type="InterPro" id="IPR020846">
    <property type="entry name" value="MFS_dom"/>
</dbReference>
<feature type="transmembrane region" description="Helical" evidence="6">
    <location>
        <begin position="108"/>
        <end position="127"/>
    </location>
</feature>
<dbReference type="Gene3D" id="1.20.1250.20">
    <property type="entry name" value="MFS general substrate transporter like domains"/>
    <property type="match status" value="1"/>
</dbReference>
<evidence type="ECO:0000256" key="6">
    <source>
        <dbReference type="SAM" id="Phobius"/>
    </source>
</evidence>
<reference evidence="8" key="1">
    <citation type="submission" date="2014-08" db="EMBL/GenBank/DDBJ databases">
        <title>Comparative genomics of the Paenibacillus odorifer group.</title>
        <authorList>
            <person name="den Bakker H.C."/>
            <person name="Tsai Y.-C.Y.-C."/>
            <person name="Martin N."/>
            <person name="Korlach J."/>
            <person name="Wiedmann M."/>
        </authorList>
    </citation>
    <scope>NUCLEOTIDE SEQUENCE [LARGE SCALE GENOMIC DNA]</scope>
    <source>
        <strain evidence="8">DSM 13188</strain>
    </source>
</reference>